<keyword evidence="1" id="KW-0175">Coiled coil</keyword>
<keyword evidence="4" id="KW-1185">Reference proteome</keyword>
<reference evidence="3 4" key="2">
    <citation type="submission" date="2017-05" db="EMBL/GenBank/DDBJ databases">
        <title>Genome of Chryseobacterium haifense.</title>
        <authorList>
            <person name="Newman J.D."/>
        </authorList>
    </citation>
    <scope>NUCLEOTIDE SEQUENCE [LARGE SCALE GENOMIC DNA]</scope>
    <source>
        <strain evidence="3 4">DSM 19056</strain>
    </source>
</reference>
<organism evidence="3 4">
    <name type="scientific">Kaistella haifensis DSM 19056</name>
    <dbReference type="NCBI Taxonomy" id="1450526"/>
    <lineage>
        <taxon>Bacteria</taxon>
        <taxon>Pseudomonadati</taxon>
        <taxon>Bacteroidota</taxon>
        <taxon>Flavobacteriia</taxon>
        <taxon>Flavobacteriales</taxon>
        <taxon>Weeksellaceae</taxon>
        <taxon>Chryseobacterium group</taxon>
        <taxon>Kaistella</taxon>
    </lineage>
</organism>
<comment type="caution">
    <text evidence="3">The sequence shown here is derived from an EMBL/GenBank/DDBJ whole genome shotgun (WGS) entry which is preliminary data.</text>
</comment>
<gene>
    <name evidence="3" type="ORF">AP75_08110</name>
</gene>
<keyword evidence="2" id="KW-1133">Transmembrane helix</keyword>
<dbReference type="AlphaFoldDB" id="A0A2D0A6B1"/>
<name>A0A2D0A6B1_9FLAO</name>
<reference evidence="3 4" key="1">
    <citation type="submission" date="2014-01" db="EMBL/GenBank/DDBJ databases">
        <authorList>
            <consortium name="Genome Consortium for Active Teaching"/>
            <person name="Sontag T.C."/>
            <person name="Newman J.D."/>
        </authorList>
    </citation>
    <scope>NUCLEOTIDE SEQUENCE [LARGE SCALE GENOMIC DNA]</scope>
    <source>
        <strain evidence="3 4">DSM 19056</strain>
    </source>
</reference>
<evidence type="ECO:0000256" key="2">
    <source>
        <dbReference type="SAM" id="Phobius"/>
    </source>
</evidence>
<feature type="coiled-coil region" evidence="1">
    <location>
        <begin position="69"/>
        <end position="96"/>
    </location>
</feature>
<evidence type="ECO:0000313" key="4">
    <source>
        <dbReference type="Proteomes" id="UP000197587"/>
    </source>
</evidence>
<dbReference type="RefSeq" id="WP_031503021.1">
    <property type="nucleotide sequence ID" value="NZ_JASZ02000015.1"/>
</dbReference>
<sequence length="122" mass="14303">MIALIKQIVKTALEWAAKHPKKFFTYSMIFLSVSFVGSLIQGIFFPSDSLFKIKPPVLYDKSTVHQNSNAKKDREMENIVEELKILKLKRDRNELRKEDSLRIEYLYSQYQKLKNTSSTRGN</sequence>
<feature type="transmembrane region" description="Helical" evidence="2">
    <location>
        <begin position="23"/>
        <end position="45"/>
    </location>
</feature>
<protein>
    <submittedName>
        <fullName evidence="3">Uncharacterized protein</fullName>
    </submittedName>
</protein>
<accession>A0A2D0A6B1</accession>
<evidence type="ECO:0000256" key="1">
    <source>
        <dbReference type="SAM" id="Coils"/>
    </source>
</evidence>
<proteinExistence type="predicted"/>
<keyword evidence="2" id="KW-0812">Transmembrane</keyword>
<dbReference type="Proteomes" id="UP000197587">
    <property type="component" value="Unassembled WGS sequence"/>
</dbReference>
<dbReference type="EMBL" id="JASZ02000015">
    <property type="protein sequence ID" value="OWK98052.1"/>
    <property type="molecule type" value="Genomic_DNA"/>
</dbReference>
<keyword evidence="2" id="KW-0472">Membrane</keyword>
<evidence type="ECO:0000313" key="3">
    <source>
        <dbReference type="EMBL" id="OWK98052.1"/>
    </source>
</evidence>